<dbReference type="InterPro" id="IPR022214">
    <property type="entry name" value="MZT1"/>
</dbReference>
<evidence type="ECO:0000256" key="3">
    <source>
        <dbReference type="ARBA" id="ARBA00022490"/>
    </source>
</evidence>
<dbReference type="GO" id="GO:0031021">
    <property type="term" value="C:interphase microtubule organizing center"/>
    <property type="evidence" value="ECO:0007669"/>
    <property type="project" value="TreeGrafter"/>
</dbReference>
<dbReference type="Proteomes" id="UP000789390">
    <property type="component" value="Unassembled WGS sequence"/>
</dbReference>
<name>A0A8J2WLE9_9CRUS</name>
<proteinExistence type="inferred from homology"/>
<comment type="similarity">
    <text evidence="2">Belongs to the MOZART1 family.</text>
</comment>
<evidence type="ECO:0000256" key="2">
    <source>
        <dbReference type="ARBA" id="ARBA00011015"/>
    </source>
</evidence>
<keyword evidence="4" id="KW-0206">Cytoskeleton</keyword>
<reference evidence="6" key="1">
    <citation type="submission" date="2021-11" db="EMBL/GenBank/DDBJ databases">
        <authorList>
            <person name="Schell T."/>
        </authorList>
    </citation>
    <scope>NUCLEOTIDE SEQUENCE</scope>
    <source>
        <strain evidence="6">M5</strain>
    </source>
</reference>
<feature type="region of interest" description="Disordered" evidence="5">
    <location>
        <begin position="94"/>
        <end position="113"/>
    </location>
</feature>
<dbReference type="GO" id="GO:0033566">
    <property type="term" value="P:gamma-tubulin complex localization"/>
    <property type="evidence" value="ECO:0007669"/>
    <property type="project" value="InterPro"/>
</dbReference>
<sequence length="113" mass="12084">MQCRTFLQSAARIFSPFMKKNIDMGSTTRSSTSSNAGSGPNQTVAAREAFQVLLELSKLLNTGLDAETLAICVRLCENGVKPEALALVINQARQGVSKSTSSSNIATNFDAKR</sequence>
<evidence type="ECO:0000313" key="6">
    <source>
        <dbReference type="EMBL" id="CAH0107209.1"/>
    </source>
</evidence>
<evidence type="ECO:0008006" key="8">
    <source>
        <dbReference type="Google" id="ProtNLM"/>
    </source>
</evidence>
<dbReference type="GO" id="GO:0005819">
    <property type="term" value="C:spindle"/>
    <property type="evidence" value="ECO:0007669"/>
    <property type="project" value="TreeGrafter"/>
</dbReference>
<evidence type="ECO:0000256" key="5">
    <source>
        <dbReference type="SAM" id="MobiDB-lite"/>
    </source>
</evidence>
<accession>A0A8J2WLE9</accession>
<keyword evidence="7" id="KW-1185">Reference proteome</keyword>
<keyword evidence="3" id="KW-0963">Cytoplasm</keyword>
<dbReference type="GO" id="GO:0000931">
    <property type="term" value="C:gamma-tubulin ring complex"/>
    <property type="evidence" value="ECO:0007669"/>
    <property type="project" value="InterPro"/>
</dbReference>
<dbReference type="GO" id="GO:0090307">
    <property type="term" value="P:mitotic spindle assembly"/>
    <property type="evidence" value="ECO:0007669"/>
    <property type="project" value="TreeGrafter"/>
</dbReference>
<protein>
    <recommendedName>
        <fullName evidence="8">Mitotic-spindle organizing protein 1</fullName>
    </recommendedName>
</protein>
<comment type="subcellular location">
    <subcellularLocation>
        <location evidence="1">Cytoplasm</location>
        <location evidence="1">Cytoskeleton</location>
        <location evidence="1">Microtubule organizing center</location>
    </subcellularLocation>
</comment>
<comment type="caution">
    <text evidence="6">The sequence shown here is derived from an EMBL/GenBank/DDBJ whole genome shotgun (WGS) entry which is preliminary data.</text>
</comment>
<dbReference type="EMBL" id="CAKKLH010000257">
    <property type="protein sequence ID" value="CAH0107209.1"/>
    <property type="molecule type" value="Genomic_DNA"/>
</dbReference>
<organism evidence="6 7">
    <name type="scientific">Daphnia galeata</name>
    <dbReference type="NCBI Taxonomy" id="27404"/>
    <lineage>
        <taxon>Eukaryota</taxon>
        <taxon>Metazoa</taxon>
        <taxon>Ecdysozoa</taxon>
        <taxon>Arthropoda</taxon>
        <taxon>Crustacea</taxon>
        <taxon>Branchiopoda</taxon>
        <taxon>Diplostraca</taxon>
        <taxon>Cladocera</taxon>
        <taxon>Anomopoda</taxon>
        <taxon>Daphniidae</taxon>
        <taxon>Daphnia</taxon>
    </lineage>
</organism>
<feature type="compositionally biased region" description="Polar residues" evidence="5">
    <location>
        <begin position="94"/>
        <end position="107"/>
    </location>
</feature>
<evidence type="ECO:0000256" key="1">
    <source>
        <dbReference type="ARBA" id="ARBA00004267"/>
    </source>
</evidence>
<dbReference type="Pfam" id="PF12554">
    <property type="entry name" value="MOZART1"/>
    <property type="match status" value="1"/>
</dbReference>
<dbReference type="PANTHER" id="PTHR28520">
    <property type="entry name" value="MITOTIC-SPINDLE ORGANIZING PROTEIN 1"/>
    <property type="match status" value="1"/>
</dbReference>
<gene>
    <name evidence="6" type="ORF">DGAL_LOCUS10500</name>
</gene>
<evidence type="ECO:0000256" key="4">
    <source>
        <dbReference type="ARBA" id="ARBA00023212"/>
    </source>
</evidence>
<dbReference type="PANTHER" id="PTHR28520:SF2">
    <property type="entry name" value="MITOTIC-SPINDLE ORGANIZING PROTEIN 1"/>
    <property type="match status" value="1"/>
</dbReference>
<dbReference type="GO" id="GO:0051415">
    <property type="term" value="P:microtubule nucleation by interphase microtubule organizing center"/>
    <property type="evidence" value="ECO:0007669"/>
    <property type="project" value="TreeGrafter"/>
</dbReference>
<dbReference type="GO" id="GO:0005813">
    <property type="term" value="C:centrosome"/>
    <property type="evidence" value="ECO:0007669"/>
    <property type="project" value="TreeGrafter"/>
</dbReference>
<evidence type="ECO:0000313" key="7">
    <source>
        <dbReference type="Proteomes" id="UP000789390"/>
    </source>
</evidence>
<dbReference type="OrthoDB" id="48571at2759"/>
<dbReference type="AlphaFoldDB" id="A0A8J2WLE9"/>